<gene>
    <name evidence="1" type="ORF">ACI43T_02250</name>
</gene>
<reference evidence="1 2" key="1">
    <citation type="submission" date="2024-11" db="EMBL/GenBank/DDBJ databases">
        <authorList>
            <person name="Mikucki A.G."/>
            <person name="Kahler C.M."/>
        </authorList>
    </citation>
    <scope>NUCLEOTIDE SEQUENCE [LARGE SCALE GENOMIC DNA]</scope>
    <source>
        <strain evidence="1 2">EXNM717</strain>
    </source>
</reference>
<organism evidence="1 2">
    <name type="scientific">Neisseria oralis</name>
    <dbReference type="NCBI Taxonomy" id="1107316"/>
    <lineage>
        <taxon>Bacteria</taxon>
        <taxon>Pseudomonadati</taxon>
        <taxon>Pseudomonadota</taxon>
        <taxon>Betaproteobacteria</taxon>
        <taxon>Neisseriales</taxon>
        <taxon>Neisseriaceae</taxon>
        <taxon>Neisseria</taxon>
    </lineage>
</organism>
<keyword evidence="2" id="KW-1185">Reference proteome</keyword>
<dbReference type="EMBL" id="JBJGEB010000002">
    <property type="protein sequence ID" value="MFK7641323.1"/>
    <property type="molecule type" value="Genomic_DNA"/>
</dbReference>
<sequence>MNTVRKTLPQEARLHRCMMITDGNVSRANHDRALPERSDNLVSEALLPQIRAVAVMIAAMRHDFGPHSPVAFTDDADWFAARIIVLRARRFHLDITLLPMLKTANRRAQAFARAHKLPFTPAEMHMSLHANRPADLLIVETEYEAEERGSMIANSLALAAKLPALPL</sequence>
<accession>A0ABW8Q196</accession>
<comment type="caution">
    <text evidence="1">The sequence shown here is derived from an EMBL/GenBank/DDBJ whole genome shotgun (WGS) entry which is preliminary data.</text>
</comment>
<name>A0ABW8Q196_9NEIS</name>
<evidence type="ECO:0000313" key="1">
    <source>
        <dbReference type="EMBL" id="MFK7641323.1"/>
    </source>
</evidence>
<dbReference type="Proteomes" id="UP001621964">
    <property type="component" value="Unassembled WGS sequence"/>
</dbReference>
<protein>
    <submittedName>
        <fullName evidence="1">Uncharacterized protein</fullName>
    </submittedName>
</protein>
<dbReference type="RefSeq" id="WP_314105876.1">
    <property type="nucleotide sequence ID" value="NZ_JBJGEB010000002.1"/>
</dbReference>
<evidence type="ECO:0000313" key="2">
    <source>
        <dbReference type="Proteomes" id="UP001621964"/>
    </source>
</evidence>
<proteinExistence type="predicted"/>